<dbReference type="GO" id="GO:0016787">
    <property type="term" value="F:hydrolase activity"/>
    <property type="evidence" value="ECO:0007669"/>
    <property type="project" value="UniProtKB-KW"/>
</dbReference>
<dbReference type="InterPro" id="IPR027417">
    <property type="entry name" value="P-loop_NTPase"/>
</dbReference>
<dbReference type="SUPFAM" id="SSF52540">
    <property type="entry name" value="P-loop containing nucleoside triphosphate hydrolases"/>
    <property type="match status" value="1"/>
</dbReference>
<proteinExistence type="predicted"/>
<keyword evidence="3" id="KW-0347">Helicase</keyword>
<keyword evidence="4" id="KW-0067">ATP-binding</keyword>
<name>A0AAE0LT89_9PEZI</name>
<dbReference type="InterPro" id="IPR041679">
    <property type="entry name" value="DNA2/NAM7-like_C"/>
</dbReference>
<reference evidence="6" key="2">
    <citation type="submission" date="2023-06" db="EMBL/GenBank/DDBJ databases">
        <authorList>
            <consortium name="Lawrence Berkeley National Laboratory"/>
            <person name="Haridas S."/>
            <person name="Hensen N."/>
            <person name="Bonometti L."/>
            <person name="Westerberg I."/>
            <person name="Brannstrom I.O."/>
            <person name="Guillou S."/>
            <person name="Cros-Aarteil S."/>
            <person name="Calhoun S."/>
            <person name="Kuo A."/>
            <person name="Mondo S."/>
            <person name="Pangilinan J."/>
            <person name="Riley R."/>
            <person name="Labutti K."/>
            <person name="Andreopoulos B."/>
            <person name="Lipzen A."/>
            <person name="Chen C."/>
            <person name="Yanf M."/>
            <person name="Daum C."/>
            <person name="Ng V."/>
            <person name="Clum A."/>
            <person name="Steindorff A."/>
            <person name="Ohm R."/>
            <person name="Martin F."/>
            <person name="Silar P."/>
            <person name="Natvig D."/>
            <person name="Lalanne C."/>
            <person name="Gautier V."/>
            <person name="Ament-Velasquez S.L."/>
            <person name="Kruys A."/>
            <person name="Hutchinson M.I."/>
            <person name="Powell A.J."/>
            <person name="Barry K."/>
            <person name="Miller A.N."/>
            <person name="Grigoriev I.V."/>
            <person name="Debuchy R."/>
            <person name="Gladieux P."/>
            <person name="Thoren M.H."/>
            <person name="Johannesson H."/>
        </authorList>
    </citation>
    <scope>NUCLEOTIDE SEQUENCE</scope>
    <source>
        <strain evidence="6">CBS 168.71</strain>
    </source>
</reference>
<evidence type="ECO:0000313" key="7">
    <source>
        <dbReference type="Proteomes" id="UP001278766"/>
    </source>
</evidence>
<dbReference type="PANTHER" id="PTHR43788:SF8">
    <property type="entry name" value="DNA-BINDING PROTEIN SMUBP-2"/>
    <property type="match status" value="1"/>
</dbReference>
<dbReference type="Proteomes" id="UP001278766">
    <property type="component" value="Unassembled WGS sequence"/>
</dbReference>
<reference evidence="6" key="1">
    <citation type="journal article" date="2023" name="Mol. Phylogenet. Evol.">
        <title>Genome-scale phylogeny and comparative genomics of the fungal order Sordariales.</title>
        <authorList>
            <person name="Hensen N."/>
            <person name="Bonometti L."/>
            <person name="Westerberg I."/>
            <person name="Brannstrom I.O."/>
            <person name="Guillou S."/>
            <person name="Cros-Aarteil S."/>
            <person name="Calhoun S."/>
            <person name="Haridas S."/>
            <person name="Kuo A."/>
            <person name="Mondo S."/>
            <person name="Pangilinan J."/>
            <person name="Riley R."/>
            <person name="LaButti K."/>
            <person name="Andreopoulos B."/>
            <person name="Lipzen A."/>
            <person name="Chen C."/>
            <person name="Yan M."/>
            <person name="Daum C."/>
            <person name="Ng V."/>
            <person name="Clum A."/>
            <person name="Steindorff A."/>
            <person name="Ohm R.A."/>
            <person name="Martin F."/>
            <person name="Silar P."/>
            <person name="Natvig D.O."/>
            <person name="Lalanne C."/>
            <person name="Gautier V."/>
            <person name="Ament-Velasquez S.L."/>
            <person name="Kruys A."/>
            <person name="Hutchinson M.I."/>
            <person name="Powell A.J."/>
            <person name="Barry K."/>
            <person name="Miller A.N."/>
            <person name="Grigoriev I.V."/>
            <person name="Debuchy R."/>
            <person name="Gladieux P."/>
            <person name="Hiltunen Thoren M."/>
            <person name="Johannesson H."/>
        </authorList>
    </citation>
    <scope>NUCLEOTIDE SEQUENCE</scope>
    <source>
        <strain evidence="6">CBS 168.71</strain>
    </source>
</reference>
<evidence type="ECO:0000256" key="1">
    <source>
        <dbReference type="ARBA" id="ARBA00022741"/>
    </source>
</evidence>
<dbReference type="GO" id="GO:0043139">
    <property type="term" value="F:5'-3' DNA helicase activity"/>
    <property type="evidence" value="ECO:0007669"/>
    <property type="project" value="TreeGrafter"/>
</dbReference>
<dbReference type="GO" id="GO:0005524">
    <property type="term" value="F:ATP binding"/>
    <property type="evidence" value="ECO:0007669"/>
    <property type="project" value="UniProtKB-KW"/>
</dbReference>
<feature type="domain" description="DNA2/NAM7 helicase-like C-terminal" evidence="5">
    <location>
        <begin position="797"/>
        <end position="997"/>
    </location>
</feature>
<keyword evidence="1" id="KW-0547">Nucleotide-binding</keyword>
<dbReference type="InterPro" id="IPR047187">
    <property type="entry name" value="SF1_C_Upf1"/>
</dbReference>
<keyword evidence="2" id="KW-0378">Hydrolase</keyword>
<dbReference type="PANTHER" id="PTHR43788">
    <property type="entry name" value="DNA2/NAM7 HELICASE FAMILY MEMBER"/>
    <property type="match status" value="1"/>
</dbReference>
<dbReference type="EMBL" id="JAUEPN010000004">
    <property type="protein sequence ID" value="KAK3295984.1"/>
    <property type="molecule type" value="Genomic_DNA"/>
</dbReference>
<dbReference type="AlphaFoldDB" id="A0AAE0LT89"/>
<sequence length="1063" mass="117611">MNSGGSNQQTPAAAPQTKAVWFKHCVVLGGGGGDGGDGGDPSIPVIAGGHLLGSQTSLIRATAVSSRHPHANSWVGFDLRFPLPLGQAVNEEMGFGVRYNLDRKIEGGRGLSQSEEYTLTIKFPRGQIDMTVEQAHPTIVKRFPGAEKLSFVSVRLHEQGRVRVDGFGMPYKNPEHPEAEGWVNRNTTMVENITLLDFLAGRSFLFAMGVTPATINKEWNDARLPPPFSYPYGTEHHWPPAHSGATNLTRYVELLERTKNAEMFRPAYSYDDDNSHVAVVTQSVIQDIFWIHQASEAIEEVSSPAYLVERDRGRYFVIVATTREFMGRYDAAWGRLAKECEVRLVFHDEVEGKARVSETWNCTIVEHPDDDLRTNHPVEAHEVILQAQVSGPKDSNFVPKFPIDLKDAARKVSSACQYLPTAEPTHVLPYQLSPAEIAEQEDRMALHRAVMRGQGFYDWMTRPALKDDLVQMMAPVSLSEMPRPTTRPLPVVNYLGCKDEAYINALFQEVLPGDRAPFREYLKNRTLGIGVITAAPGFGKTTLMSVAGLAMEATLGQVLASGSCNVSVDNLARRIDRTSRSVCARYNQGKAQDDPTRARHGLVVRGYNMQREVNAAMGMLKDPEFVPRTQPGKRKNPWTLELSAAYWLLVLLGCRGKRFGALHPDDSEALHHLQEVFNSREDLASLRAVATGKLTCQEFSETEDMTLLVKSVLPNLIGMIIEVADFLAMTPAQSVKSGYRTWVERTAQGVLVDEAGNMHRSDLGCIWGNCLLPDSEGNLYNRLAEDGGISALAFLIASGLPIYRLRVQLRMANGLFDWVAEHLYHEVNFTYAQSCSINRPEFQAGHILERLMQKHSSVRPPPTGKLLPVFVHCEGARVHVDERTGSKQCRGQVIVALDIAADLVREGVDPTKITVLSPYTANVHLIRELRDLPAYRVLVPMGEAFTVDSFRGQENDIIIVVMGTSFPQPGPGFTTDPHRLNGLLTRQRCGLVVVGNVDLRGPGSNDGWGAGSWRGKTKGGRAFLAISPTGERSWLSAPMLQHIHRRMIDSGRVVRMIVGADAR</sequence>
<dbReference type="Gene3D" id="3.40.50.300">
    <property type="entry name" value="P-loop containing nucleotide triphosphate hydrolases"/>
    <property type="match status" value="1"/>
</dbReference>
<comment type="caution">
    <text evidence="6">The sequence shown here is derived from an EMBL/GenBank/DDBJ whole genome shotgun (WGS) entry which is preliminary data.</text>
</comment>
<organism evidence="6 7">
    <name type="scientific">Chaetomium fimeti</name>
    <dbReference type="NCBI Taxonomy" id="1854472"/>
    <lineage>
        <taxon>Eukaryota</taxon>
        <taxon>Fungi</taxon>
        <taxon>Dikarya</taxon>
        <taxon>Ascomycota</taxon>
        <taxon>Pezizomycotina</taxon>
        <taxon>Sordariomycetes</taxon>
        <taxon>Sordariomycetidae</taxon>
        <taxon>Sordariales</taxon>
        <taxon>Chaetomiaceae</taxon>
        <taxon>Chaetomium</taxon>
    </lineage>
</organism>
<evidence type="ECO:0000256" key="4">
    <source>
        <dbReference type="ARBA" id="ARBA00022840"/>
    </source>
</evidence>
<accession>A0AAE0LT89</accession>
<dbReference type="InterPro" id="IPR050534">
    <property type="entry name" value="Coronavir_polyprotein_1ab"/>
</dbReference>
<evidence type="ECO:0000313" key="6">
    <source>
        <dbReference type="EMBL" id="KAK3295984.1"/>
    </source>
</evidence>
<protein>
    <submittedName>
        <fullName evidence="6">AAA domain-containing protein</fullName>
    </submittedName>
</protein>
<gene>
    <name evidence="6" type="ORF">B0H64DRAFT_474858</name>
</gene>
<evidence type="ECO:0000259" key="5">
    <source>
        <dbReference type="Pfam" id="PF13087"/>
    </source>
</evidence>
<dbReference type="RefSeq" id="XP_062659498.1">
    <property type="nucleotide sequence ID" value="XM_062808071.1"/>
</dbReference>
<evidence type="ECO:0000256" key="2">
    <source>
        <dbReference type="ARBA" id="ARBA00022801"/>
    </source>
</evidence>
<dbReference type="Pfam" id="PF13087">
    <property type="entry name" value="AAA_12"/>
    <property type="match status" value="1"/>
</dbReference>
<dbReference type="CDD" id="cd18808">
    <property type="entry name" value="SF1_C_Upf1"/>
    <property type="match status" value="1"/>
</dbReference>
<keyword evidence="7" id="KW-1185">Reference proteome</keyword>
<dbReference type="GeneID" id="87845019"/>
<evidence type="ECO:0000256" key="3">
    <source>
        <dbReference type="ARBA" id="ARBA00022806"/>
    </source>
</evidence>